<dbReference type="EMBL" id="WBOS01000014">
    <property type="protein sequence ID" value="KAB2330466.1"/>
    <property type="molecule type" value="Genomic_DNA"/>
</dbReference>
<dbReference type="SMART" id="SM00345">
    <property type="entry name" value="HTH_GNTR"/>
    <property type="match status" value="1"/>
</dbReference>
<dbReference type="SUPFAM" id="SSF48008">
    <property type="entry name" value="GntR ligand-binding domain-like"/>
    <property type="match status" value="1"/>
</dbReference>
<evidence type="ECO:0000259" key="4">
    <source>
        <dbReference type="PROSITE" id="PS50949"/>
    </source>
</evidence>
<dbReference type="InterPro" id="IPR036390">
    <property type="entry name" value="WH_DNA-bd_sf"/>
</dbReference>
<dbReference type="Pfam" id="PF07729">
    <property type="entry name" value="FCD"/>
    <property type="match status" value="1"/>
</dbReference>
<gene>
    <name evidence="5" type="ORF">F7731_20035</name>
</gene>
<dbReference type="SUPFAM" id="SSF46785">
    <property type="entry name" value="Winged helix' DNA-binding domain"/>
    <property type="match status" value="1"/>
</dbReference>
<protein>
    <submittedName>
        <fullName evidence="5">GntR family transcriptional regulator</fullName>
    </submittedName>
</protein>
<name>A0A6L3V0G8_9BACI</name>
<accession>A0A6L3V0G8</accession>
<sequence length="230" mass="26849">MNSPHKMKRLSTADFAYEQLKERIIELVLIPSLHIKEEELSQELNISRTPLRQALYRLESEGLTYKHANGRMFIADISIRDVQEVYSVREQLECLIAREVSQNMTEDSLYHLEEKVASMKRAIEVQRSFEVIKLGADFHNVLYGLSTNKTAKRFLSQLHDQIERYRRVGGYKNPDYTPDVPLQEYTNLLQSLKTKDADKVEESMRSHMKRSLVTLEKAVQNFLASRGEER</sequence>
<comment type="caution">
    <text evidence="5">The sequence shown here is derived from an EMBL/GenBank/DDBJ whole genome shotgun (WGS) entry which is preliminary data.</text>
</comment>
<dbReference type="SMART" id="SM00895">
    <property type="entry name" value="FCD"/>
    <property type="match status" value="1"/>
</dbReference>
<dbReference type="InterPro" id="IPR000524">
    <property type="entry name" value="Tscrpt_reg_HTH_GntR"/>
</dbReference>
<dbReference type="PROSITE" id="PS50949">
    <property type="entry name" value="HTH_GNTR"/>
    <property type="match status" value="1"/>
</dbReference>
<dbReference type="Gene3D" id="1.20.120.530">
    <property type="entry name" value="GntR ligand-binding domain-like"/>
    <property type="match status" value="1"/>
</dbReference>
<feature type="domain" description="HTH gntR-type" evidence="4">
    <location>
        <begin position="10"/>
        <end position="77"/>
    </location>
</feature>
<dbReference type="RefSeq" id="WP_151536565.1">
    <property type="nucleotide sequence ID" value="NZ_WBOS01000014.1"/>
</dbReference>
<dbReference type="InterPro" id="IPR011711">
    <property type="entry name" value="GntR_C"/>
</dbReference>
<dbReference type="PANTHER" id="PTHR43537:SF5">
    <property type="entry name" value="UXU OPERON TRANSCRIPTIONAL REGULATOR"/>
    <property type="match status" value="1"/>
</dbReference>
<dbReference type="PANTHER" id="PTHR43537">
    <property type="entry name" value="TRANSCRIPTIONAL REGULATOR, GNTR FAMILY"/>
    <property type="match status" value="1"/>
</dbReference>
<dbReference type="Proteomes" id="UP000481030">
    <property type="component" value="Unassembled WGS sequence"/>
</dbReference>
<dbReference type="PRINTS" id="PR00035">
    <property type="entry name" value="HTHGNTR"/>
</dbReference>
<evidence type="ECO:0000256" key="3">
    <source>
        <dbReference type="ARBA" id="ARBA00023163"/>
    </source>
</evidence>
<dbReference type="Pfam" id="PF00392">
    <property type="entry name" value="GntR"/>
    <property type="match status" value="1"/>
</dbReference>
<keyword evidence="2" id="KW-0238">DNA-binding</keyword>
<keyword evidence="3" id="KW-0804">Transcription</keyword>
<proteinExistence type="predicted"/>
<dbReference type="InterPro" id="IPR036388">
    <property type="entry name" value="WH-like_DNA-bd_sf"/>
</dbReference>
<keyword evidence="6" id="KW-1185">Reference proteome</keyword>
<dbReference type="Gene3D" id="1.10.10.10">
    <property type="entry name" value="Winged helix-like DNA-binding domain superfamily/Winged helix DNA-binding domain"/>
    <property type="match status" value="1"/>
</dbReference>
<dbReference type="InterPro" id="IPR008920">
    <property type="entry name" value="TF_FadR/GntR_C"/>
</dbReference>
<organism evidence="5 6">
    <name type="scientific">Cytobacillus depressus</name>
    <dbReference type="NCBI Taxonomy" id="1602942"/>
    <lineage>
        <taxon>Bacteria</taxon>
        <taxon>Bacillati</taxon>
        <taxon>Bacillota</taxon>
        <taxon>Bacilli</taxon>
        <taxon>Bacillales</taxon>
        <taxon>Bacillaceae</taxon>
        <taxon>Cytobacillus</taxon>
    </lineage>
</organism>
<evidence type="ECO:0000313" key="5">
    <source>
        <dbReference type="EMBL" id="KAB2330466.1"/>
    </source>
</evidence>
<dbReference type="AlphaFoldDB" id="A0A6L3V0G8"/>
<dbReference type="GO" id="GO:0003677">
    <property type="term" value="F:DNA binding"/>
    <property type="evidence" value="ECO:0007669"/>
    <property type="project" value="UniProtKB-KW"/>
</dbReference>
<reference evidence="5 6" key="1">
    <citation type="journal article" date="2016" name="Antonie Van Leeuwenhoek">
        <title>Bacillus depressus sp. nov., isolated from soil of a sunflower field.</title>
        <authorList>
            <person name="Wei X."/>
            <person name="Xin D."/>
            <person name="Xin Y."/>
            <person name="Zhang H."/>
            <person name="Wang T."/>
            <person name="Zhang J."/>
        </authorList>
    </citation>
    <scope>NUCLEOTIDE SEQUENCE [LARGE SCALE GENOMIC DNA]</scope>
    <source>
        <strain evidence="5 6">BZ1</strain>
    </source>
</reference>
<keyword evidence="1" id="KW-0805">Transcription regulation</keyword>
<dbReference type="GO" id="GO:0003700">
    <property type="term" value="F:DNA-binding transcription factor activity"/>
    <property type="evidence" value="ECO:0007669"/>
    <property type="project" value="InterPro"/>
</dbReference>
<evidence type="ECO:0000313" key="6">
    <source>
        <dbReference type="Proteomes" id="UP000481030"/>
    </source>
</evidence>
<evidence type="ECO:0000256" key="2">
    <source>
        <dbReference type="ARBA" id="ARBA00023125"/>
    </source>
</evidence>
<dbReference type="OrthoDB" id="9781630at2"/>
<evidence type="ECO:0000256" key="1">
    <source>
        <dbReference type="ARBA" id="ARBA00023015"/>
    </source>
</evidence>